<organism evidence="2 3">
    <name type="scientific">Dyadobacter pollutisoli</name>
    <dbReference type="NCBI Taxonomy" id="2910158"/>
    <lineage>
        <taxon>Bacteria</taxon>
        <taxon>Pseudomonadati</taxon>
        <taxon>Bacteroidota</taxon>
        <taxon>Cytophagia</taxon>
        <taxon>Cytophagales</taxon>
        <taxon>Spirosomataceae</taxon>
        <taxon>Dyadobacter</taxon>
    </lineage>
</organism>
<dbReference type="InterPro" id="IPR022298">
    <property type="entry name" value="Conjug_transposon_TraN"/>
</dbReference>
<keyword evidence="1" id="KW-0732">Signal</keyword>
<evidence type="ECO:0000256" key="1">
    <source>
        <dbReference type="SAM" id="SignalP"/>
    </source>
</evidence>
<sequence length="276" mass="29770">MKTLAIPKFVFFALTTLAGFIASAQDASLASQKTLALQVSLNQTVSVRFPEAITSVDRGSSQLLAKKAPTVENVLLLKAGSPDMPPTSLMVILSDGSLHSFQVQFSSGPVPIGLELLSDTAPGAVTTAQLSGQQPLIRHEMGKAQGMPRNLRVKASTQGIKARIDGFYIAGDRIYLRLSLANHSVIGYDLASVALYLQDKAQPKRTAAQQKQIIPLLPLPKQNTIASGGQLTVVIPLPKLTIDRRKYLAVQIHENTGSRNISIRLKASHFRKMKAL</sequence>
<dbReference type="AlphaFoldDB" id="A0A9E8NB04"/>
<accession>A0A9E8NB04</accession>
<evidence type="ECO:0000313" key="2">
    <source>
        <dbReference type="EMBL" id="WAC13250.1"/>
    </source>
</evidence>
<proteinExistence type="predicted"/>
<name>A0A9E8NB04_9BACT</name>
<feature type="signal peptide" evidence="1">
    <location>
        <begin position="1"/>
        <end position="24"/>
    </location>
</feature>
<dbReference type="Proteomes" id="UP001164653">
    <property type="component" value="Chromosome"/>
</dbReference>
<dbReference type="KEGG" id="dpf:ON006_04655"/>
<dbReference type="Pfam" id="PF13595">
    <property type="entry name" value="DUF4138"/>
    <property type="match status" value="1"/>
</dbReference>
<reference evidence="2" key="1">
    <citation type="submission" date="2022-11" db="EMBL/GenBank/DDBJ databases">
        <title>Dyadobacter pollutisoli sp. nov., isolated from plastic dumped soil.</title>
        <authorList>
            <person name="Kim J.M."/>
            <person name="Kim K.R."/>
            <person name="Lee J.K."/>
            <person name="Hao L."/>
            <person name="Jeon C.O."/>
        </authorList>
    </citation>
    <scope>NUCLEOTIDE SEQUENCE</scope>
    <source>
        <strain evidence="2">U1</strain>
    </source>
</reference>
<feature type="chain" id="PRO_5038631410" evidence="1">
    <location>
        <begin position="25"/>
        <end position="276"/>
    </location>
</feature>
<dbReference type="RefSeq" id="WP_244819637.1">
    <property type="nucleotide sequence ID" value="NZ_CP112998.1"/>
</dbReference>
<keyword evidence="3" id="KW-1185">Reference proteome</keyword>
<dbReference type="EMBL" id="CP112998">
    <property type="protein sequence ID" value="WAC13250.1"/>
    <property type="molecule type" value="Genomic_DNA"/>
</dbReference>
<evidence type="ECO:0000313" key="3">
    <source>
        <dbReference type="Proteomes" id="UP001164653"/>
    </source>
</evidence>
<protein>
    <submittedName>
        <fullName evidence="2">DUF4138 domain-containing protein</fullName>
    </submittedName>
</protein>
<gene>
    <name evidence="2" type="ORF">ON006_04655</name>
</gene>